<feature type="transmembrane region" description="Helical" evidence="8">
    <location>
        <begin position="220"/>
        <end position="236"/>
    </location>
</feature>
<keyword evidence="6 8" id="KW-1133">Transmembrane helix</keyword>
<feature type="transmembrane region" description="Helical" evidence="8">
    <location>
        <begin position="306"/>
        <end position="330"/>
    </location>
</feature>
<reference evidence="10 11" key="1">
    <citation type="journal article" date="2015" name="Genome Biol. Evol.">
        <title>Phylogenomic analyses indicate that early fungi evolved digesting cell walls of algal ancestors of land plants.</title>
        <authorList>
            <person name="Chang Y."/>
            <person name="Wang S."/>
            <person name="Sekimoto S."/>
            <person name="Aerts A.L."/>
            <person name="Choi C."/>
            <person name="Clum A."/>
            <person name="LaButti K.M."/>
            <person name="Lindquist E.A."/>
            <person name="Yee Ngan C."/>
            <person name="Ohm R.A."/>
            <person name="Salamov A.A."/>
            <person name="Grigoriev I.V."/>
            <person name="Spatafora J.W."/>
            <person name="Berbee M.L."/>
        </authorList>
    </citation>
    <scope>NUCLEOTIDE SEQUENCE [LARGE SCALE GENOMIC DNA]</scope>
    <source>
        <strain evidence="10 11">NRRL 28638</strain>
    </source>
</reference>
<dbReference type="GO" id="GO:0022857">
    <property type="term" value="F:transmembrane transporter activity"/>
    <property type="evidence" value="ECO:0007669"/>
    <property type="project" value="UniProtKB-UniRule"/>
</dbReference>
<feature type="transmembrane region" description="Helical" evidence="8">
    <location>
        <begin position="178"/>
        <end position="200"/>
    </location>
</feature>
<feature type="transmembrane region" description="Helical" evidence="8">
    <location>
        <begin position="134"/>
        <end position="157"/>
    </location>
</feature>
<evidence type="ECO:0000256" key="3">
    <source>
        <dbReference type="ARBA" id="ARBA00007168"/>
    </source>
</evidence>
<evidence type="ECO:0000256" key="5">
    <source>
        <dbReference type="ARBA" id="ARBA00022692"/>
    </source>
</evidence>
<dbReference type="Proteomes" id="UP000070444">
    <property type="component" value="Unassembled WGS sequence"/>
</dbReference>
<feature type="region of interest" description="Disordered" evidence="9">
    <location>
        <begin position="1"/>
        <end position="26"/>
    </location>
</feature>
<keyword evidence="11" id="KW-1185">Reference proteome</keyword>
<accession>A0A137NYQ0</accession>
<evidence type="ECO:0000256" key="2">
    <source>
        <dbReference type="ARBA" id="ARBA00004141"/>
    </source>
</evidence>
<dbReference type="Pfam" id="PF04515">
    <property type="entry name" value="Choline_transpo"/>
    <property type="match status" value="1"/>
</dbReference>
<evidence type="ECO:0000256" key="9">
    <source>
        <dbReference type="SAM" id="MobiDB-lite"/>
    </source>
</evidence>
<keyword evidence="7 8" id="KW-0472">Membrane</keyword>
<comment type="subcellular location">
    <subcellularLocation>
        <location evidence="8">Cell membrane</location>
        <topology evidence="8">Multi-pass membrane protein</topology>
    </subcellularLocation>
    <subcellularLocation>
        <location evidence="2">Membrane</location>
        <topology evidence="2">Multi-pass membrane protein</topology>
    </subcellularLocation>
</comment>
<proteinExistence type="inferred from homology"/>
<gene>
    <name evidence="10" type="ORF">CONCODRAFT_42390</name>
</gene>
<keyword evidence="5 8" id="KW-0812">Transmembrane</keyword>
<feature type="transmembrane region" description="Helical" evidence="8">
    <location>
        <begin position="38"/>
        <end position="60"/>
    </location>
</feature>
<dbReference type="PANTHER" id="PTHR12385">
    <property type="entry name" value="CHOLINE TRANSPORTER-LIKE (SLC FAMILY 44)"/>
    <property type="match status" value="1"/>
</dbReference>
<feature type="transmembrane region" description="Helical" evidence="8">
    <location>
        <begin position="376"/>
        <end position="397"/>
    </location>
</feature>
<comment type="function">
    <text evidence="1 8">Probably involved in transport through the plasma membrane.</text>
</comment>
<feature type="transmembrane region" description="Helical" evidence="8">
    <location>
        <begin position="80"/>
        <end position="101"/>
    </location>
</feature>
<protein>
    <recommendedName>
        <fullName evidence="4 8">Protein PNS1</fullName>
    </recommendedName>
</protein>
<dbReference type="GO" id="GO:0005886">
    <property type="term" value="C:plasma membrane"/>
    <property type="evidence" value="ECO:0007669"/>
    <property type="project" value="UniProtKB-SubCell"/>
</dbReference>
<feature type="transmembrane region" description="Helical" evidence="8">
    <location>
        <begin position="108"/>
        <end position="128"/>
    </location>
</feature>
<feature type="transmembrane region" description="Helical" evidence="8">
    <location>
        <begin position="404"/>
        <end position="429"/>
    </location>
</feature>
<evidence type="ECO:0000313" key="10">
    <source>
        <dbReference type="EMBL" id="KXN67872.1"/>
    </source>
</evidence>
<dbReference type="EMBL" id="KQ964609">
    <property type="protein sequence ID" value="KXN67872.1"/>
    <property type="molecule type" value="Genomic_DNA"/>
</dbReference>
<evidence type="ECO:0000256" key="1">
    <source>
        <dbReference type="ARBA" id="ARBA00002957"/>
    </source>
</evidence>
<evidence type="ECO:0000313" key="11">
    <source>
        <dbReference type="Proteomes" id="UP000070444"/>
    </source>
</evidence>
<sequence length="468" mass="52783">MQAPDYTLNPPPIANYPTNTSEKPTGERFSYKPHFRDWWALLLYILTISAFFIVLGLNLYKLNFSSFSNSDFLSVSNDTYIISLVGGIILSLVLSAVYLIAPGLLIRLSYWFNVVLYLCLGLFLLSTYSNPLNLIIGILMLVTAVIYVFLWFSWRNLIPFSTLMLRNITKFILKHPSAIMLSFSFLIIGFLFYSVWLFTLMSVLFNYSNEGCEGYTCNQVGLWFLIVFLVFVVYWTSQLLKDILHLAVSGTFASDYFFPGREKYPIFKSLSRALSTSLGSACFGSLLIAIVQSLRSLASFARGTDNGIIIFVGCCLECLLATFEGLLAYFNTYAYTYCAMYGQSYLQAGKSTWNLVKDRGIEAIINDSLIGNVLNLGSFIVGGLSSLLAIIVIVIQVPQWQFNYGFILVILINWTLGKLIFGLVSSVIYSCNITFFVCLAEDPEALRNNNPDLYEKIRTQYPQVEHSV</sequence>
<evidence type="ECO:0000256" key="6">
    <source>
        <dbReference type="ARBA" id="ARBA00022989"/>
    </source>
</evidence>
<evidence type="ECO:0000256" key="8">
    <source>
        <dbReference type="RuleBase" id="RU368066"/>
    </source>
</evidence>
<dbReference type="InterPro" id="IPR007603">
    <property type="entry name" value="Choline_transptr-like"/>
</dbReference>
<evidence type="ECO:0000256" key="7">
    <source>
        <dbReference type="ARBA" id="ARBA00023136"/>
    </source>
</evidence>
<organism evidence="10 11">
    <name type="scientific">Conidiobolus coronatus (strain ATCC 28846 / CBS 209.66 / NRRL 28638)</name>
    <name type="common">Delacroixia coronata</name>
    <dbReference type="NCBI Taxonomy" id="796925"/>
    <lineage>
        <taxon>Eukaryota</taxon>
        <taxon>Fungi</taxon>
        <taxon>Fungi incertae sedis</taxon>
        <taxon>Zoopagomycota</taxon>
        <taxon>Entomophthoromycotina</taxon>
        <taxon>Entomophthoromycetes</taxon>
        <taxon>Entomophthorales</taxon>
        <taxon>Ancylistaceae</taxon>
        <taxon>Conidiobolus</taxon>
    </lineage>
</organism>
<feature type="transmembrane region" description="Helical" evidence="8">
    <location>
        <begin position="273"/>
        <end position="294"/>
    </location>
</feature>
<dbReference type="OMA" id="CRIAMAW"/>
<comment type="similarity">
    <text evidence="3 8">Belongs to the CTL (choline transporter-like) family.</text>
</comment>
<dbReference type="PANTHER" id="PTHR12385:SF4">
    <property type="entry name" value="PROTEIN PNS1"/>
    <property type="match status" value="1"/>
</dbReference>
<evidence type="ECO:0000256" key="4">
    <source>
        <dbReference type="ARBA" id="ARBA00015388"/>
    </source>
</evidence>
<name>A0A137NYQ0_CONC2</name>
<dbReference type="OrthoDB" id="44736at2759"/>
<dbReference type="AlphaFoldDB" id="A0A137NYQ0"/>